<dbReference type="Proteomes" id="UP000605518">
    <property type="component" value="Segment"/>
</dbReference>
<evidence type="ECO:0000313" key="2">
    <source>
        <dbReference type="Proteomes" id="UP000605518"/>
    </source>
</evidence>
<proteinExistence type="predicted"/>
<organism evidence="1 2">
    <name type="scientific">Rhizobium phage RHph_Y68</name>
    <dbReference type="NCBI Taxonomy" id="2509787"/>
    <lineage>
        <taxon>Viruses</taxon>
        <taxon>Duplodnaviria</taxon>
        <taxon>Heunggongvirae</taxon>
        <taxon>Uroviricota</taxon>
        <taxon>Caudoviricetes</taxon>
        <taxon>Pootjesviridae</taxon>
        <taxon>Staniewskivirinae</taxon>
        <taxon>Trinifflemingvirus</taxon>
        <taxon>Trinifflemingvirus Y68</taxon>
    </lineage>
</organism>
<sequence>MPKFELLNLEYVDHEWVADVLVRYTTGFLWWKQEIVEERKIYGSSTVWHDYHTGSRVDISPLSDFIKRQVAIRTRPQLRG</sequence>
<dbReference type="EMBL" id="MN988486">
    <property type="protein sequence ID" value="QIG68187.1"/>
    <property type="molecule type" value="Genomic_DNA"/>
</dbReference>
<name>A0A7S5QYB1_9CAUD</name>
<gene>
    <name evidence="1" type="ORF">EVB55_252</name>
</gene>
<protein>
    <submittedName>
        <fullName evidence="1">Uncharacterized protein</fullName>
    </submittedName>
</protein>
<keyword evidence="2" id="KW-1185">Reference proteome</keyword>
<reference evidence="1" key="1">
    <citation type="submission" date="2020-01" db="EMBL/GenBank/DDBJ databases">
        <title>Patterns of diversity and host range of bacteriophage communities associated with bean-nodulatin bacteria.</title>
        <authorList>
            <person name="Vann Cauwenberghe J."/>
            <person name="Santamaria R.I."/>
            <person name="Bustos P."/>
            <person name="Juarez S."/>
            <person name="Gonzalez V."/>
        </authorList>
    </citation>
    <scope>NUCLEOTIDE SEQUENCE</scope>
</reference>
<evidence type="ECO:0000313" key="1">
    <source>
        <dbReference type="EMBL" id="QIG68187.1"/>
    </source>
</evidence>
<accession>A0A7S5QYB1</accession>